<gene>
    <name evidence="8" type="ORF">JVW63_02055</name>
</gene>
<reference evidence="9" key="1">
    <citation type="submission" date="2021-02" db="EMBL/GenBank/DDBJ databases">
        <title>Leucobacter sp. CX169.</title>
        <authorList>
            <person name="Cheng Y."/>
        </authorList>
    </citation>
    <scope>NUCLEOTIDE SEQUENCE [LARGE SCALE GENOMIC DNA]</scope>
    <source>
        <strain evidence="9">JY899</strain>
    </source>
</reference>
<proteinExistence type="predicted"/>
<organism evidence="8 9">
    <name type="scientific">Flaviflexus equikiangi</name>
    <dbReference type="NCBI Taxonomy" id="2758573"/>
    <lineage>
        <taxon>Bacteria</taxon>
        <taxon>Bacillati</taxon>
        <taxon>Actinomycetota</taxon>
        <taxon>Actinomycetes</taxon>
        <taxon>Actinomycetales</taxon>
        <taxon>Actinomycetaceae</taxon>
        <taxon>Flaviflexus</taxon>
    </lineage>
</organism>
<evidence type="ECO:0000256" key="4">
    <source>
        <dbReference type="ARBA" id="ARBA00022691"/>
    </source>
</evidence>
<evidence type="ECO:0000256" key="5">
    <source>
        <dbReference type="ARBA" id="ARBA00047942"/>
    </source>
</evidence>
<dbReference type="InterPro" id="IPR029063">
    <property type="entry name" value="SAM-dependent_MTases_sf"/>
</dbReference>
<dbReference type="Pfam" id="PF07669">
    <property type="entry name" value="Eco57I"/>
    <property type="match status" value="1"/>
</dbReference>
<evidence type="ECO:0000256" key="1">
    <source>
        <dbReference type="ARBA" id="ARBA00011900"/>
    </source>
</evidence>
<comment type="catalytic activity">
    <reaction evidence="5">
        <text>a 2'-deoxyadenosine in DNA + S-adenosyl-L-methionine = an N(6)-methyl-2'-deoxyadenosine in DNA + S-adenosyl-L-homocysteine + H(+)</text>
        <dbReference type="Rhea" id="RHEA:15197"/>
        <dbReference type="Rhea" id="RHEA-COMP:12418"/>
        <dbReference type="Rhea" id="RHEA-COMP:12419"/>
        <dbReference type="ChEBI" id="CHEBI:15378"/>
        <dbReference type="ChEBI" id="CHEBI:57856"/>
        <dbReference type="ChEBI" id="CHEBI:59789"/>
        <dbReference type="ChEBI" id="CHEBI:90615"/>
        <dbReference type="ChEBI" id="CHEBI:90616"/>
        <dbReference type="EC" id="2.1.1.72"/>
    </reaction>
</comment>
<dbReference type="EC" id="2.1.1.72" evidence="1"/>
<dbReference type="GO" id="GO:0032259">
    <property type="term" value="P:methylation"/>
    <property type="evidence" value="ECO:0007669"/>
    <property type="project" value="UniProtKB-KW"/>
</dbReference>
<keyword evidence="3" id="KW-0808">Transferase</keyword>
<feature type="transmembrane region" description="Helical" evidence="6">
    <location>
        <begin position="1163"/>
        <end position="1182"/>
    </location>
</feature>
<keyword evidence="6" id="KW-0812">Transmembrane</keyword>
<dbReference type="PRINTS" id="PR00507">
    <property type="entry name" value="N12N6MTFRASE"/>
</dbReference>
<feature type="domain" description="Type II methyltransferase M.TaqI-like" evidence="7">
    <location>
        <begin position="672"/>
        <end position="962"/>
    </location>
</feature>
<evidence type="ECO:0000256" key="3">
    <source>
        <dbReference type="ARBA" id="ARBA00022679"/>
    </source>
</evidence>
<keyword evidence="6" id="KW-0472">Membrane</keyword>
<name>A0ABS2TG46_9ACTO</name>
<sequence>MVAQSQQAEWLSLVETSGPFLTLTVLERAFPQGLESVETPRRQQLRSAYYEWRDAVDEDDELLPQLHDAWIRLVVTELLEFDDESATLHSAWSGDIPSISSPDGTANYAPTWIIHAPGSANPRAFISVTPPDVSLETAAQPDGWSATEVERMTLLCREHGVRIGLVTNGESWGLVNAPTDAPSGQATWHSRFWFQELATLKAFQSLLGVRRCFGPTDQTLEALLDESLKYQEEVTDTLGEQVRRATEVLIQALDKADQDRNRELLRDVPPALLYEASLTVMMRLVSVLCAEERGLLLLGDPVYDQHFAISTLRGQLAEDADQSGDEILERRYDAWARLLATCRAVYAGIEHEDLRLLAMGGSLFDPDRYPFLEGRALGESWREISARPLPIDNRTVLLLLNSLQVLEHPHGALALSYRALDVEQIGHVYEGLLDRTVVRVSNVTLGLRGSAKSRYPTSELTSLESLYLTGIEPLVARLVELTGRTASSIRNDLTKPVSVTLLSDIVSAVNGDRALTDRIAPFANLVRKDAWDEAIIYPAHSFMVATGTDRRESGTHYTPRSLTEQIVRVSLEPVVYVGPAEGKPREEWTLKSPSKLMEVKVCDPAMGSGAFLVQACRYLADLLVESWALAEADGFTVTVAGAALSDIGASEPLSRNPNERIITARRLIAERCLYGVDVNPLAVEFSKLSIWLLTLTRGKPFGFLDHNLRPGNSLLGMHTADQLTTLSMAPDNDARSQPTVFTQVVERATAKALALRRELGTTNIRDVADVENMATLDRRSRSHTKRVSLLADAVLAETIRCEGKKRTLSAALANLSTLAMHLLDGDEQVVSTITSIIGAGLPSEHPFHWFLEFPEIFGDGRKGFDAVLGNPPYINAVEMYSGASPTALKKYYSGHFATAVGSYDLFVLFYERAMTIAAKDAAIGLLIPNKVLSAEYAEMLRRKIAATSTIHSLIDFSTAGAFSASVYPVALITTMSLSDRECEVLEASGAIRSVASQSSLRTAPRHLWSFLLTDFPALLGTALSASVDLGDHFEVSASATVSEAYDLARFVNSNPDAVIPLGHARFIVSGNVRRFVTSWIDSPVRYLKERYTFASVPLSELPSKRRVQTESAKLIISGMSKRPTAFLDEQGEYCAGVSTVIVLQPNEGGMSLKVLEQVLNSRIAALIYLGLYAGLALAGGYLRFGSPQIATFPIPAELTKITDSHVELDDELLARLYGVDPEAVSAAFASHFSEKDQTEPGDEPPVRE</sequence>
<keyword evidence="4" id="KW-0949">S-adenosyl-L-methionine</keyword>
<dbReference type="InterPro" id="IPR050953">
    <property type="entry name" value="N4_N6_ade-DNA_methylase"/>
</dbReference>
<dbReference type="PROSITE" id="PS00092">
    <property type="entry name" value="N6_MTASE"/>
    <property type="match status" value="1"/>
</dbReference>
<keyword evidence="6" id="KW-1133">Transmembrane helix</keyword>
<keyword evidence="2 8" id="KW-0489">Methyltransferase</keyword>
<dbReference type="PANTHER" id="PTHR33841:SF1">
    <property type="entry name" value="DNA METHYLTRANSFERASE A"/>
    <property type="match status" value="1"/>
</dbReference>
<protein>
    <recommendedName>
        <fullName evidence="1">site-specific DNA-methyltransferase (adenine-specific)</fullName>
        <ecNumber evidence="1">2.1.1.72</ecNumber>
    </recommendedName>
</protein>
<accession>A0ABS2TG46</accession>
<evidence type="ECO:0000256" key="6">
    <source>
        <dbReference type="SAM" id="Phobius"/>
    </source>
</evidence>
<evidence type="ECO:0000313" key="8">
    <source>
        <dbReference type="EMBL" id="MBM9432491.1"/>
    </source>
</evidence>
<dbReference type="InterPro" id="IPR011639">
    <property type="entry name" value="MethylTrfase_TaqI-like_dom"/>
</dbReference>
<evidence type="ECO:0000256" key="2">
    <source>
        <dbReference type="ARBA" id="ARBA00022603"/>
    </source>
</evidence>
<evidence type="ECO:0000313" key="9">
    <source>
        <dbReference type="Proteomes" id="UP000705983"/>
    </source>
</evidence>
<dbReference type="EMBL" id="JAFFJS010000001">
    <property type="protein sequence ID" value="MBM9432491.1"/>
    <property type="molecule type" value="Genomic_DNA"/>
</dbReference>
<comment type="caution">
    <text evidence="8">The sequence shown here is derived from an EMBL/GenBank/DDBJ whole genome shotgun (WGS) entry which is preliminary data.</text>
</comment>
<keyword evidence="9" id="KW-1185">Reference proteome</keyword>
<evidence type="ECO:0000259" key="7">
    <source>
        <dbReference type="Pfam" id="PF07669"/>
    </source>
</evidence>
<dbReference type="Proteomes" id="UP000705983">
    <property type="component" value="Unassembled WGS sequence"/>
</dbReference>
<dbReference type="PANTHER" id="PTHR33841">
    <property type="entry name" value="DNA METHYLTRANSFERASE YEEA-RELATED"/>
    <property type="match status" value="1"/>
</dbReference>
<dbReference type="GO" id="GO:0008168">
    <property type="term" value="F:methyltransferase activity"/>
    <property type="evidence" value="ECO:0007669"/>
    <property type="project" value="UniProtKB-KW"/>
</dbReference>
<dbReference type="InterPro" id="IPR002052">
    <property type="entry name" value="DNA_methylase_N6_adenine_CS"/>
</dbReference>
<dbReference type="RefSeq" id="WP_187996019.1">
    <property type="nucleotide sequence ID" value="NZ_JACEXG010000001.1"/>
</dbReference>
<dbReference type="SUPFAM" id="SSF53335">
    <property type="entry name" value="S-adenosyl-L-methionine-dependent methyltransferases"/>
    <property type="match status" value="1"/>
</dbReference>
<dbReference type="Gene3D" id="3.40.50.150">
    <property type="entry name" value="Vaccinia Virus protein VP39"/>
    <property type="match status" value="1"/>
</dbReference>